<keyword evidence="4" id="KW-0418">Kinase</keyword>
<gene>
    <name evidence="7" type="primary">Prkx</name>
</gene>
<organism evidence="7 8">
    <name type="scientific">Nannospalax galili</name>
    <name type="common">Northern Israeli blind subterranean mole rat</name>
    <name type="synonym">Spalax galili</name>
    <dbReference type="NCBI Taxonomy" id="1026970"/>
    <lineage>
        <taxon>Eukaryota</taxon>
        <taxon>Metazoa</taxon>
        <taxon>Chordata</taxon>
        <taxon>Craniata</taxon>
        <taxon>Vertebrata</taxon>
        <taxon>Euteleostomi</taxon>
        <taxon>Mammalia</taxon>
        <taxon>Eutheria</taxon>
        <taxon>Euarchontoglires</taxon>
        <taxon>Glires</taxon>
        <taxon>Rodentia</taxon>
        <taxon>Myomorpha</taxon>
        <taxon>Muroidea</taxon>
        <taxon>Spalacidae</taxon>
        <taxon>Spalacinae</taxon>
        <taxon>Nannospalax</taxon>
    </lineage>
</organism>
<dbReference type="GeneTree" id="ENSGT00940000167665"/>
<dbReference type="SUPFAM" id="SSF56112">
    <property type="entry name" value="Protein kinase-like (PK-like)"/>
    <property type="match status" value="1"/>
</dbReference>
<dbReference type="Gene3D" id="1.10.510.10">
    <property type="entry name" value="Transferase(Phosphotransferase) domain 1"/>
    <property type="match status" value="1"/>
</dbReference>
<dbReference type="InterPro" id="IPR008271">
    <property type="entry name" value="Ser/Thr_kinase_AS"/>
</dbReference>
<evidence type="ECO:0000256" key="5">
    <source>
        <dbReference type="ARBA" id="ARBA00022840"/>
    </source>
</evidence>
<keyword evidence="8" id="KW-1185">Reference proteome</keyword>
<dbReference type="GO" id="GO:0005524">
    <property type="term" value="F:ATP binding"/>
    <property type="evidence" value="ECO:0007669"/>
    <property type="project" value="UniProtKB-KW"/>
</dbReference>
<protein>
    <recommendedName>
        <fullName evidence="6">Protein kinase domain-containing protein</fullName>
    </recommendedName>
</protein>
<dbReference type="PROSITE" id="PS00108">
    <property type="entry name" value="PROTEIN_KINASE_ST"/>
    <property type="match status" value="1"/>
</dbReference>
<dbReference type="InterPro" id="IPR011009">
    <property type="entry name" value="Kinase-like_dom_sf"/>
</dbReference>
<keyword evidence="1" id="KW-0723">Serine/threonine-protein kinase</keyword>
<dbReference type="Proteomes" id="UP000694381">
    <property type="component" value="Unassembled WGS sequence"/>
</dbReference>
<evidence type="ECO:0000313" key="8">
    <source>
        <dbReference type="Proteomes" id="UP000694381"/>
    </source>
</evidence>
<feature type="domain" description="Protein kinase" evidence="6">
    <location>
        <begin position="1"/>
        <end position="143"/>
    </location>
</feature>
<dbReference type="GO" id="GO:0005829">
    <property type="term" value="C:cytosol"/>
    <property type="evidence" value="ECO:0007669"/>
    <property type="project" value="TreeGrafter"/>
</dbReference>
<dbReference type="PROSITE" id="PS50011">
    <property type="entry name" value="PROTEIN_KINASE_DOM"/>
    <property type="match status" value="1"/>
</dbReference>
<dbReference type="Ensembl" id="ENSNGAT00000018884.1">
    <property type="protein sequence ID" value="ENSNGAP00000013306.1"/>
    <property type="gene ID" value="ENSNGAG00000014930.1"/>
</dbReference>
<dbReference type="OMA" id="SAMCIFA"/>
<evidence type="ECO:0000259" key="6">
    <source>
        <dbReference type="PROSITE" id="PS50011"/>
    </source>
</evidence>
<evidence type="ECO:0000313" key="7">
    <source>
        <dbReference type="Ensembl" id="ENSNGAP00000013306.1"/>
    </source>
</evidence>
<dbReference type="Gene3D" id="3.30.200.20">
    <property type="entry name" value="Phosphorylase Kinase, domain 1"/>
    <property type="match status" value="1"/>
</dbReference>
<dbReference type="PANTHER" id="PTHR24353">
    <property type="entry name" value="CYCLIC NUCLEOTIDE-DEPENDENT PROTEIN KINASE"/>
    <property type="match status" value="1"/>
</dbReference>
<dbReference type="GO" id="GO:0004691">
    <property type="term" value="F:cAMP-dependent protein kinase activity"/>
    <property type="evidence" value="ECO:0007669"/>
    <property type="project" value="TreeGrafter"/>
</dbReference>
<evidence type="ECO:0000256" key="2">
    <source>
        <dbReference type="ARBA" id="ARBA00022679"/>
    </source>
</evidence>
<evidence type="ECO:0000256" key="3">
    <source>
        <dbReference type="ARBA" id="ARBA00022741"/>
    </source>
</evidence>
<dbReference type="AlphaFoldDB" id="A0A8C6R4I8"/>
<reference evidence="7" key="2">
    <citation type="submission" date="2025-09" db="UniProtKB">
        <authorList>
            <consortium name="Ensembl"/>
        </authorList>
    </citation>
    <scope>IDENTIFICATION</scope>
</reference>
<keyword evidence="3" id="KW-0547">Nucleotide-binding</keyword>
<keyword evidence="5" id="KW-0067">ATP-binding</keyword>
<dbReference type="SMART" id="SM00220">
    <property type="entry name" value="S_TKc"/>
    <property type="match status" value="1"/>
</dbReference>
<dbReference type="Pfam" id="PF00069">
    <property type="entry name" value="Pkinase"/>
    <property type="match status" value="1"/>
</dbReference>
<evidence type="ECO:0000256" key="4">
    <source>
        <dbReference type="ARBA" id="ARBA00022777"/>
    </source>
</evidence>
<proteinExistence type="predicted"/>
<dbReference type="GO" id="GO:0005952">
    <property type="term" value="C:cAMP-dependent protein kinase complex"/>
    <property type="evidence" value="ECO:0007669"/>
    <property type="project" value="TreeGrafter"/>
</dbReference>
<keyword evidence="2" id="KW-0808">Transferase</keyword>
<accession>A0A8C6R4I8</accession>
<reference evidence="7" key="1">
    <citation type="submission" date="2025-08" db="UniProtKB">
        <authorList>
            <consortium name="Ensembl"/>
        </authorList>
    </citation>
    <scope>IDENTIFICATION</scope>
</reference>
<dbReference type="InterPro" id="IPR000719">
    <property type="entry name" value="Prot_kinase_dom"/>
</dbReference>
<evidence type="ECO:0000256" key="1">
    <source>
        <dbReference type="ARBA" id="ARBA00022527"/>
    </source>
</evidence>
<name>A0A8C6R4I8_NANGA</name>
<dbReference type="PANTHER" id="PTHR24353:SF37">
    <property type="entry name" value="CAMP-DEPENDENT PROTEIN KINASE CATALYTIC SUBUNIT PRKX"/>
    <property type="match status" value="1"/>
</dbReference>
<sequence>TGTFGRVHLVKQKTTERYFALKVMSISDVIRLKQEQHVHNEKAVLKDVTHPFLVKLFWTAHDARFLYMLLEFAPGGELFSFLRTRGRFSPATGMFYAAEITCALEFLHGRHVVYRDLKPENILLDRDGHVKLTDFGFAKKLAD</sequence>